<feature type="transmembrane region" description="Helical" evidence="5">
    <location>
        <begin position="54"/>
        <end position="75"/>
    </location>
</feature>
<evidence type="ECO:0000256" key="3">
    <source>
        <dbReference type="ARBA" id="ARBA00022989"/>
    </source>
</evidence>
<keyword evidence="7" id="KW-1185">Reference proteome</keyword>
<dbReference type="InterPro" id="IPR002293">
    <property type="entry name" value="AA/rel_permease1"/>
</dbReference>
<dbReference type="InterPro" id="IPR052962">
    <property type="entry name" value="AA_Transporter_AGT"/>
</dbReference>
<feature type="transmembrane region" description="Helical" evidence="5">
    <location>
        <begin position="496"/>
        <end position="518"/>
    </location>
</feature>
<protein>
    <submittedName>
        <fullName evidence="6">Amino acid-proton symporter related protein</fullName>
    </submittedName>
</protein>
<keyword evidence="2 5" id="KW-0812">Transmembrane</keyword>
<feature type="transmembrane region" description="Helical" evidence="5">
    <location>
        <begin position="21"/>
        <end position="42"/>
    </location>
</feature>
<feature type="transmembrane region" description="Helical" evidence="5">
    <location>
        <begin position="180"/>
        <end position="200"/>
    </location>
</feature>
<feature type="transmembrane region" description="Helical" evidence="5">
    <location>
        <begin position="571"/>
        <end position="592"/>
    </location>
</feature>
<keyword evidence="3 5" id="KW-1133">Transmembrane helix</keyword>
<dbReference type="AlphaFoldDB" id="A0A8F5C2K1"/>
<feature type="transmembrane region" description="Helical" evidence="5">
    <location>
        <begin position="405"/>
        <end position="423"/>
    </location>
</feature>
<evidence type="ECO:0000256" key="2">
    <source>
        <dbReference type="ARBA" id="ARBA00022692"/>
    </source>
</evidence>
<accession>A0A8F5C2K1</accession>
<dbReference type="PANTHER" id="PTHR47547">
    <property type="match status" value="1"/>
</dbReference>
<feature type="transmembrane region" description="Helical" evidence="5">
    <location>
        <begin position="604"/>
        <end position="623"/>
    </location>
</feature>
<feature type="transmembrane region" description="Helical" evidence="5">
    <location>
        <begin position="264"/>
        <end position="286"/>
    </location>
</feature>
<feature type="transmembrane region" description="Helical" evidence="5">
    <location>
        <begin position="144"/>
        <end position="168"/>
    </location>
</feature>
<organism evidence="6 7">
    <name type="scientific">Saccharolobus shibatae</name>
    <dbReference type="NCBI Taxonomy" id="2286"/>
    <lineage>
        <taxon>Archaea</taxon>
        <taxon>Thermoproteota</taxon>
        <taxon>Thermoprotei</taxon>
        <taxon>Sulfolobales</taxon>
        <taxon>Sulfolobaceae</taxon>
        <taxon>Saccharolobus</taxon>
    </lineage>
</organism>
<feature type="transmembrane region" description="Helical" evidence="5">
    <location>
        <begin position="220"/>
        <end position="243"/>
    </location>
</feature>
<feature type="transmembrane region" description="Helical" evidence="5">
    <location>
        <begin position="383"/>
        <end position="399"/>
    </location>
</feature>
<dbReference type="Proteomes" id="UP000694036">
    <property type="component" value="Chromosome"/>
</dbReference>
<name>A0A8F5C2K1_9CREN</name>
<dbReference type="GO" id="GO:0016020">
    <property type="term" value="C:membrane"/>
    <property type="evidence" value="ECO:0007669"/>
    <property type="project" value="UniProtKB-SubCell"/>
</dbReference>
<dbReference type="Pfam" id="PF13520">
    <property type="entry name" value="AA_permease_2"/>
    <property type="match status" value="1"/>
</dbReference>
<evidence type="ECO:0000256" key="4">
    <source>
        <dbReference type="ARBA" id="ARBA00023136"/>
    </source>
</evidence>
<evidence type="ECO:0000313" key="7">
    <source>
        <dbReference type="Proteomes" id="UP000694036"/>
    </source>
</evidence>
<evidence type="ECO:0000256" key="1">
    <source>
        <dbReference type="ARBA" id="ARBA00004141"/>
    </source>
</evidence>
<dbReference type="PANTHER" id="PTHR47547:SF1">
    <property type="entry name" value="ASPARTATE-PROTON SYMPORTER"/>
    <property type="match status" value="1"/>
</dbReference>
<dbReference type="GeneID" id="65557770"/>
<dbReference type="RefSeq" id="WP_218258354.1">
    <property type="nucleotide sequence ID" value="NZ_CP077713.1"/>
</dbReference>
<sequence length="639" mass="68843">MAEEGTKVSAQQSDKLLRKELTLLDMSFLGLGAIIGSGWLFASLAAASVAGPSAVLAWIIGGILIMFVGLAYAELGSAIPRTGGIVRYPHYTHGSYAGYILGFLYLLSAMTVPAIEAEAAITYISSINSYMGSLLTTTADGVTILTLPGIGLATLLLIVFFFINYFGIKVLGKTNTGITFWKLIVPTITFILLLAIGFNIKNFTSYGGLFPSLVSGASSGIIGPSAMLYAIPSTGIVFAYLGFRQPVEFAGEAKDPQRDVPRAIVIALLLAIIIYTLLQVSFIGAINWQYAINISKGYVPGNWSALSSGPWSSGPFYGEITTLGSTLGIAGLIYWGYLLLVDAIISPSGTGLIYIGTTTRTFYGIAADGYFPKFFLKLNKHRIPIWSIVASLVLGFIFLLPFPSWYLLVGFISLATVFTYIMGGIGLQTLRKTAPDLKRRVKLSGASIIAPIATIAAILIVYWAGFTTLYYVLTALFVGVPLFWMYYAIRELKLNSVVGIVLGVAQLIFNILLAYFAYINILTVPPGTPISDIISSFVLYFLGFLGILVVPSLIGYALANGKGKQYIRSGFWLIGLILVIYIISFFGGFGPLGTSAPISFPWDTIAAAIVGLIFHYAAVYSGFRTDEIEEIVREQLGEK</sequence>
<feature type="transmembrane region" description="Helical" evidence="5">
    <location>
        <begin position="538"/>
        <end position="559"/>
    </location>
</feature>
<evidence type="ECO:0000256" key="5">
    <source>
        <dbReference type="SAM" id="Phobius"/>
    </source>
</evidence>
<feature type="transmembrane region" description="Helical" evidence="5">
    <location>
        <begin position="96"/>
        <end position="124"/>
    </location>
</feature>
<keyword evidence="4 5" id="KW-0472">Membrane</keyword>
<gene>
    <name evidence="6" type="ORF">J5U22_02445</name>
</gene>
<evidence type="ECO:0000313" key="6">
    <source>
        <dbReference type="EMBL" id="QXJ35898.1"/>
    </source>
</evidence>
<reference evidence="6 7" key="1">
    <citation type="journal article" date="2021" name="Environ. Microbiol.">
        <title>New insights into the diversity and evolution of the archaeal mobilome from three complete genomes of Saccharolobus shibatae.</title>
        <authorList>
            <person name="Medvedeva S."/>
            <person name="Brandt D."/>
            <person name="Cvirkaite-Krupovic V."/>
            <person name="Liu Y."/>
            <person name="Severinov K."/>
            <person name="Ishino S."/>
            <person name="Ishino Y."/>
            <person name="Prangishvili D."/>
            <person name="Kalinowski J."/>
            <person name="Krupovic M."/>
        </authorList>
    </citation>
    <scope>NUCLEOTIDE SEQUENCE [LARGE SCALE GENOMIC DNA]</scope>
    <source>
        <strain evidence="6 7">S38A</strain>
    </source>
</reference>
<dbReference type="GO" id="GO:0022857">
    <property type="term" value="F:transmembrane transporter activity"/>
    <property type="evidence" value="ECO:0007669"/>
    <property type="project" value="InterPro"/>
</dbReference>
<proteinExistence type="predicted"/>
<comment type="subcellular location">
    <subcellularLocation>
        <location evidence="1">Membrane</location>
        <topology evidence="1">Multi-pass membrane protein</topology>
    </subcellularLocation>
</comment>
<feature type="transmembrane region" description="Helical" evidence="5">
    <location>
        <begin position="469"/>
        <end position="489"/>
    </location>
</feature>
<feature type="transmembrane region" description="Helical" evidence="5">
    <location>
        <begin position="443"/>
        <end position="463"/>
    </location>
</feature>
<dbReference type="EMBL" id="CP077713">
    <property type="protein sequence ID" value="QXJ35898.1"/>
    <property type="molecule type" value="Genomic_DNA"/>
</dbReference>